<protein>
    <recommendedName>
        <fullName evidence="2">DUF7357 domain-containing protein</fullName>
    </recommendedName>
</protein>
<feature type="compositionally biased region" description="Acidic residues" evidence="1">
    <location>
        <begin position="615"/>
        <end position="625"/>
    </location>
</feature>
<feature type="compositionally biased region" description="Polar residues" evidence="1">
    <location>
        <begin position="417"/>
        <end position="429"/>
    </location>
</feature>
<dbReference type="STRING" id="42251.A0A2T6ZK17"/>
<feature type="compositionally biased region" description="Polar residues" evidence="1">
    <location>
        <begin position="956"/>
        <end position="973"/>
    </location>
</feature>
<feature type="compositionally biased region" description="Low complexity" evidence="1">
    <location>
        <begin position="365"/>
        <end position="375"/>
    </location>
</feature>
<feature type="region of interest" description="Disordered" evidence="1">
    <location>
        <begin position="727"/>
        <end position="779"/>
    </location>
</feature>
<dbReference type="InterPro" id="IPR024822">
    <property type="entry name" value="Coilin"/>
</dbReference>
<feature type="region of interest" description="Disordered" evidence="1">
    <location>
        <begin position="937"/>
        <end position="1196"/>
    </location>
</feature>
<feature type="compositionally biased region" description="Polar residues" evidence="1">
    <location>
        <begin position="638"/>
        <end position="651"/>
    </location>
</feature>
<feature type="region of interest" description="Disordered" evidence="1">
    <location>
        <begin position="604"/>
        <end position="692"/>
    </location>
</feature>
<feature type="compositionally biased region" description="Basic residues" evidence="1">
    <location>
        <begin position="456"/>
        <end position="472"/>
    </location>
</feature>
<accession>A0A2T6ZK17</accession>
<feature type="region of interest" description="Disordered" evidence="1">
    <location>
        <begin position="330"/>
        <end position="480"/>
    </location>
</feature>
<feature type="compositionally biased region" description="Acidic residues" evidence="1">
    <location>
        <begin position="274"/>
        <end position="310"/>
    </location>
</feature>
<dbReference type="GO" id="GO:0030619">
    <property type="term" value="F:U1 snRNA binding"/>
    <property type="evidence" value="ECO:0007669"/>
    <property type="project" value="TreeGrafter"/>
</dbReference>
<dbReference type="OrthoDB" id="5368821at2759"/>
<feature type="region of interest" description="Disordered" evidence="1">
    <location>
        <begin position="506"/>
        <end position="588"/>
    </location>
</feature>
<feature type="compositionally biased region" description="Acidic residues" evidence="1">
    <location>
        <begin position="193"/>
        <end position="217"/>
    </location>
</feature>
<feature type="compositionally biased region" description="Polar residues" evidence="1">
    <location>
        <begin position="1040"/>
        <end position="1051"/>
    </location>
</feature>
<feature type="compositionally biased region" description="Basic residues" evidence="1">
    <location>
        <begin position="1177"/>
        <end position="1196"/>
    </location>
</feature>
<evidence type="ECO:0000313" key="4">
    <source>
        <dbReference type="Proteomes" id="UP000244722"/>
    </source>
</evidence>
<feature type="region of interest" description="Disordered" evidence="1">
    <location>
        <begin position="93"/>
        <end position="315"/>
    </location>
</feature>
<feature type="compositionally biased region" description="Basic residues" evidence="1">
    <location>
        <begin position="749"/>
        <end position="763"/>
    </location>
</feature>
<comment type="caution">
    <text evidence="3">The sequence shown here is derived from an EMBL/GenBank/DDBJ whole genome shotgun (WGS) entry which is preliminary data.</text>
</comment>
<dbReference type="GO" id="GO:0030620">
    <property type="term" value="F:U2 snRNA binding"/>
    <property type="evidence" value="ECO:0007669"/>
    <property type="project" value="TreeGrafter"/>
</dbReference>
<dbReference type="GO" id="GO:0015030">
    <property type="term" value="C:Cajal body"/>
    <property type="evidence" value="ECO:0007669"/>
    <property type="project" value="TreeGrafter"/>
</dbReference>
<feature type="compositionally biased region" description="Polar residues" evidence="1">
    <location>
        <begin position="1018"/>
        <end position="1031"/>
    </location>
</feature>
<feature type="compositionally biased region" description="Acidic residues" evidence="1">
    <location>
        <begin position="1065"/>
        <end position="1079"/>
    </location>
</feature>
<evidence type="ECO:0000256" key="1">
    <source>
        <dbReference type="SAM" id="MobiDB-lite"/>
    </source>
</evidence>
<feature type="compositionally biased region" description="Low complexity" evidence="1">
    <location>
        <begin position="330"/>
        <end position="339"/>
    </location>
</feature>
<evidence type="ECO:0000313" key="3">
    <source>
        <dbReference type="EMBL" id="PUU75831.1"/>
    </source>
</evidence>
<dbReference type="PANTHER" id="PTHR15197">
    <property type="entry name" value="COILIN P80"/>
    <property type="match status" value="1"/>
</dbReference>
<keyword evidence="4" id="KW-1185">Reference proteome</keyword>
<dbReference type="InterPro" id="IPR055781">
    <property type="entry name" value="DUF7357"/>
</dbReference>
<feature type="compositionally biased region" description="Polar residues" evidence="1">
    <location>
        <begin position="552"/>
        <end position="561"/>
    </location>
</feature>
<dbReference type="PANTHER" id="PTHR15197:SF0">
    <property type="entry name" value="COILIN"/>
    <property type="match status" value="1"/>
</dbReference>
<dbReference type="EMBL" id="NESQ01000213">
    <property type="protein sequence ID" value="PUU75831.1"/>
    <property type="molecule type" value="Genomic_DNA"/>
</dbReference>
<sequence length="1196" mass="131197">MRLRLFIQRNRLPATKIWWDTSSFEPGDDHNVSTLLSRVGQIVPMESGGWGLEDYAVEVDGFEVLHFQEVERIIREGDEVVIRPLTTTEIRQRRASGRRQISTSGRKLMDGTPFGRPMITTRPAPDRPRLSIPPKKRVKTGCDADHSTLVQVGSDGGDESDESYKESDEEQEVSEVGDDDEVVRADMGAEVETYAESDEAEESDEEEEDGIDEADFEELSRDYENPLMDYFDSDEVATSQVASSEQPSRLKAICGARDTQSLQGQNGSLQRDSSEDDDDYADSESSQDNDSSDGSDDSGDAASSDEESMEADIVRQVGDFFLPDYFYSDASAAGGAVDSPKLPQIYQSGGTSGEVGGDERESESESLSLSESSVSTGPEQDEDSRSSSEYPSDSSDSEESSESEKAVVPKDERSSKKASQNRVPGTSQGPPSPRVSLVPIEQPKKLAVAPGTLPHQKNRRTKARNERKKQRRKTEGLLAELVNTGVLPKGSTIDDLKNYQDKHNLKNAGEQLRHKRQRPCVGGGEKQTNLELSEERIVEEPPRDVADHVLQKAQQEQQSNDLAGGGANKKNQRKKLRKAFTKAKKKKSIPENWDFSRWLTEREKKVGAEGQPDNIDVEGDADGDVSMESVDRPVELSSKISSEQTGISLSHDQPPPLPPHRGPLVPAREGSRPRGPRKIVYDEDGVPNPVYAGFDEQQHEVDDPEAWRGKIVLSAVECEQERVEIPAPEFPFKQPAYQPGFGWEATGNNKRKRHGGTKRKKKQRQQDKENYSYDYGHQNYQDPGYGDWEGHDYYDDSTVAPTSTKDKATDMAEADPVDDLPLLPDNIASLYPLTKPVLPGTIVAFKQLMLTEDYTPIMADYRTAIVQAVHAQEKDGPALELRLAVRDRPKRRIDPETGEKILRKFEMPGDEDEDEGLLDLMFGQLLEAKVVKLPEGLDQGVNADEGAGDGEGGDTQEGNPDNQKNEGNANQSAPEGGDSYSPDIQVNATLSDGLVPPSAGASQDQEQDLELSLRPETQAAQPQESLKSPSPVSGVLGTAISLSSAPTSQVEASIPPVSDKGESDLSYEPDSVSDSDGLETLESMFASSQRIKPEPSSQRSPVLPPLPVFSPLGAGVEEDEQSQRQIQEEATNEKRAALKAARRTKPPNGAKITNSEVQIIDLTGTSDPIIMDDSPRGKKGSGRSRAKGKQWRAVKS</sequence>
<reference evidence="3 4" key="1">
    <citation type="submission" date="2017-04" db="EMBL/GenBank/DDBJ databases">
        <title>Draft genome sequence of Tuber borchii Vittad., a whitish edible truffle.</title>
        <authorList>
            <consortium name="DOE Joint Genome Institute"/>
            <person name="Murat C."/>
            <person name="Kuo A."/>
            <person name="Barry K.W."/>
            <person name="Clum A."/>
            <person name="Dockter R.B."/>
            <person name="Fauchery L."/>
            <person name="Iotti M."/>
            <person name="Kohler A."/>
            <person name="Labutti K."/>
            <person name="Lindquist E.A."/>
            <person name="Lipzen A."/>
            <person name="Ohm R.A."/>
            <person name="Wang M."/>
            <person name="Grigoriev I.V."/>
            <person name="Zambonelli A."/>
            <person name="Martin F.M."/>
        </authorList>
    </citation>
    <scope>NUCLEOTIDE SEQUENCE [LARGE SCALE GENOMIC DNA]</scope>
    <source>
        <strain evidence="3 4">Tbo3840</strain>
    </source>
</reference>
<feature type="compositionally biased region" description="Polar residues" evidence="1">
    <location>
        <begin position="1085"/>
        <end position="1099"/>
    </location>
</feature>
<gene>
    <name evidence="3" type="ORF">B9Z19DRAFT_1130686</name>
</gene>
<dbReference type="GO" id="GO:0000387">
    <property type="term" value="P:spliceosomal snRNP assembly"/>
    <property type="evidence" value="ECO:0007669"/>
    <property type="project" value="TreeGrafter"/>
</dbReference>
<dbReference type="Proteomes" id="UP000244722">
    <property type="component" value="Unassembled WGS sequence"/>
</dbReference>
<evidence type="ECO:0000259" key="2">
    <source>
        <dbReference type="Pfam" id="PF24054"/>
    </source>
</evidence>
<feature type="domain" description="DUF7357" evidence="2">
    <location>
        <begin position="1"/>
        <end position="135"/>
    </location>
</feature>
<organism evidence="3 4">
    <name type="scientific">Tuber borchii</name>
    <name type="common">White truffle</name>
    <dbReference type="NCBI Taxonomy" id="42251"/>
    <lineage>
        <taxon>Eukaryota</taxon>
        <taxon>Fungi</taxon>
        <taxon>Dikarya</taxon>
        <taxon>Ascomycota</taxon>
        <taxon>Pezizomycotina</taxon>
        <taxon>Pezizomycetes</taxon>
        <taxon>Pezizales</taxon>
        <taxon>Tuberaceae</taxon>
        <taxon>Tuber</taxon>
    </lineage>
</organism>
<name>A0A2T6ZK17_TUBBO</name>
<feature type="compositionally biased region" description="Basic residues" evidence="1">
    <location>
        <begin position="570"/>
        <end position="587"/>
    </location>
</feature>
<feature type="compositionally biased region" description="Basic and acidic residues" evidence="1">
    <location>
        <begin position="533"/>
        <end position="550"/>
    </location>
</feature>
<proteinExistence type="predicted"/>
<dbReference type="Pfam" id="PF24054">
    <property type="entry name" value="DUF7357"/>
    <property type="match status" value="1"/>
</dbReference>
<feature type="compositionally biased region" description="Acidic residues" evidence="1">
    <location>
        <begin position="156"/>
        <end position="181"/>
    </location>
</feature>
<feature type="compositionally biased region" description="Basic and acidic residues" evidence="1">
    <location>
        <begin position="402"/>
        <end position="415"/>
    </location>
</feature>
<dbReference type="AlphaFoldDB" id="A0A2T6ZK17"/>
<feature type="compositionally biased region" description="Polar residues" evidence="1">
    <location>
        <begin position="258"/>
        <end position="271"/>
    </location>
</feature>
<feature type="compositionally biased region" description="Polar residues" evidence="1">
    <location>
        <begin position="236"/>
        <end position="247"/>
    </location>
</feature>